<protein>
    <submittedName>
        <fullName evidence="5">Putative prohead protease</fullName>
    </submittedName>
</protein>
<dbReference type="AlphaFoldDB" id="A0A6M3L446"/>
<evidence type="ECO:0000313" key="6">
    <source>
        <dbReference type="EMBL" id="QJI01657.1"/>
    </source>
</evidence>
<evidence type="ECO:0000256" key="3">
    <source>
        <dbReference type="ARBA" id="ARBA00022801"/>
    </source>
</evidence>
<gene>
    <name evidence="5" type="ORF">MM415B02578_0014</name>
    <name evidence="6" type="ORF">TM448B02675_0004</name>
</gene>
<keyword evidence="2 5" id="KW-0645">Protease</keyword>
<name>A0A6M3L446_9ZZZZ</name>
<keyword evidence="3" id="KW-0378">Hydrolase</keyword>
<organism evidence="5">
    <name type="scientific">viral metagenome</name>
    <dbReference type="NCBI Taxonomy" id="1070528"/>
    <lineage>
        <taxon>unclassified sequences</taxon>
        <taxon>metagenomes</taxon>
        <taxon>organismal metagenomes</taxon>
    </lineage>
</organism>
<dbReference type="EMBL" id="MT142835">
    <property type="protein sequence ID" value="QJA89280.1"/>
    <property type="molecule type" value="Genomic_DNA"/>
</dbReference>
<dbReference type="GO" id="GO:0008233">
    <property type="term" value="F:peptidase activity"/>
    <property type="evidence" value="ECO:0007669"/>
    <property type="project" value="UniProtKB-KW"/>
</dbReference>
<sequence length="192" mass="20745">MDNSFSFIIPLKKDGLNALTGIASTTSVDRDSERMSANALKSMVSEIKSKGVNLFGNHEHDWENTLGAVNDASLVGDRVRVGIILDNPDTNPKIPMLINKLNAGIKLGLSVGGNVKDFKWEFDKLAGKKIKVLDDVQIYEISVVGIPSNAESFLTIPQAIMKSAKLKAARKICPLCFSNVIKGVCDLCLAKA</sequence>
<proteinExistence type="predicted"/>
<keyword evidence="1" id="KW-1188">Viral release from host cell</keyword>
<dbReference type="GO" id="GO:0006508">
    <property type="term" value="P:proteolysis"/>
    <property type="evidence" value="ECO:0007669"/>
    <property type="project" value="UniProtKB-KW"/>
</dbReference>
<accession>A0A6M3L446</accession>
<evidence type="ECO:0000256" key="2">
    <source>
        <dbReference type="ARBA" id="ARBA00022670"/>
    </source>
</evidence>
<dbReference type="InterPro" id="IPR054613">
    <property type="entry name" value="Peptidase_S78_dom"/>
</dbReference>
<reference evidence="5" key="1">
    <citation type="submission" date="2020-03" db="EMBL/GenBank/DDBJ databases">
        <title>The deep terrestrial virosphere.</title>
        <authorList>
            <person name="Holmfeldt K."/>
            <person name="Nilsson E."/>
            <person name="Simone D."/>
            <person name="Lopez-Fernandez M."/>
            <person name="Wu X."/>
            <person name="de Brujin I."/>
            <person name="Lundin D."/>
            <person name="Andersson A."/>
            <person name="Bertilsson S."/>
            <person name="Dopson M."/>
        </authorList>
    </citation>
    <scope>NUCLEOTIDE SEQUENCE</scope>
    <source>
        <strain evidence="5">MM415B02578</strain>
        <strain evidence="6">TM448B02675</strain>
    </source>
</reference>
<evidence type="ECO:0000313" key="5">
    <source>
        <dbReference type="EMBL" id="QJA89280.1"/>
    </source>
</evidence>
<dbReference type="Pfam" id="PF04586">
    <property type="entry name" value="Peptidase_S78"/>
    <property type="match status" value="1"/>
</dbReference>
<evidence type="ECO:0000256" key="1">
    <source>
        <dbReference type="ARBA" id="ARBA00022612"/>
    </source>
</evidence>
<feature type="domain" description="Prohead serine protease" evidence="4">
    <location>
        <begin position="31"/>
        <end position="155"/>
    </location>
</feature>
<dbReference type="EMBL" id="MT144940">
    <property type="protein sequence ID" value="QJI01657.1"/>
    <property type="molecule type" value="Genomic_DNA"/>
</dbReference>
<evidence type="ECO:0000259" key="4">
    <source>
        <dbReference type="Pfam" id="PF04586"/>
    </source>
</evidence>